<protein>
    <recommendedName>
        <fullName evidence="3 10">Alpha-mannosidase</fullName>
        <ecNumber evidence="10">3.2.1.-</ecNumber>
    </recommendedName>
</protein>
<evidence type="ECO:0000256" key="6">
    <source>
        <dbReference type="ARBA" id="ARBA00022833"/>
    </source>
</evidence>
<name>A0A5B8MYJ9_9CHLO</name>
<keyword evidence="7" id="KW-1015">Disulfide bond</keyword>
<evidence type="ECO:0000259" key="12">
    <source>
        <dbReference type="SMART" id="SM00872"/>
    </source>
</evidence>
<dbReference type="GO" id="GO:0046872">
    <property type="term" value="F:metal ion binding"/>
    <property type="evidence" value="ECO:0007669"/>
    <property type="project" value="UniProtKB-KW"/>
</dbReference>
<keyword evidence="8" id="KW-0325">Glycoprotein</keyword>
<dbReference type="OrthoDB" id="2016903at2759"/>
<gene>
    <name evidence="13" type="ORF">A3770_18p82210</name>
</gene>
<dbReference type="InterPro" id="IPR000602">
    <property type="entry name" value="Glyco_hydro_38_N"/>
</dbReference>
<dbReference type="InterPro" id="IPR011330">
    <property type="entry name" value="Glyco_hydro/deAcase_b/a-brl"/>
</dbReference>
<feature type="chain" id="PRO_5023153218" description="Alpha-mannosidase" evidence="10">
    <location>
        <begin position="20"/>
        <end position="1014"/>
    </location>
</feature>
<evidence type="ECO:0000256" key="8">
    <source>
        <dbReference type="ARBA" id="ARBA00023180"/>
    </source>
</evidence>
<dbReference type="AlphaFoldDB" id="A0A5B8MYJ9"/>
<dbReference type="InterPro" id="IPR013780">
    <property type="entry name" value="Glyco_hydro_b"/>
</dbReference>
<dbReference type="Pfam" id="PF07748">
    <property type="entry name" value="Glyco_hydro_38C"/>
    <property type="match status" value="1"/>
</dbReference>
<dbReference type="SUPFAM" id="SSF88688">
    <property type="entry name" value="Families 57/38 glycoside transferase middle domain"/>
    <property type="match status" value="1"/>
</dbReference>
<dbReference type="Pfam" id="PF09261">
    <property type="entry name" value="Alpha-mann_mid"/>
    <property type="match status" value="1"/>
</dbReference>
<evidence type="ECO:0000256" key="3">
    <source>
        <dbReference type="ARBA" id="ARBA00012752"/>
    </source>
</evidence>
<evidence type="ECO:0000256" key="10">
    <source>
        <dbReference type="RuleBase" id="RU361199"/>
    </source>
</evidence>
<dbReference type="GO" id="GO:0004559">
    <property type="term" value="F:alpha-mannosidase activity"/>
    <property type="evidence" value="ECO:0007669"/>
    <property type="project" value="UniProtKB-EC"/>
</dbReference>
<evidence type="ECO:0000313" key="14">
    <source>
        <dbReference type="Proteomes" id="UP000316726"/>
    </source>
</evidence>
<dbReference type="Gene3D" id="3.20.110.10">
    <property type="entry name" value="Glycoside hydrolase 38, N terminal domain"/>
    <property type="match status" value="1"/>
</dbReference>
<dbReference type="Gene3D" id="1.20.1270.50">
    <property type="entry name" value="Glycoside hydrolase family 38, central domain"/>
    <property type="match status" value="2"/>
</dbReference>
<dbReference type="Gene3D" id="2.60.40.1180">
    <property type="entry name" value="Golgi alpha-mannosidase II"/>
    <property type="match status" value="1"/>
</dbReference>
<dbReference type="InterPro" id="IPR015341">
    <property type="entry name" value="Glyco_hydro_38_cen"/>
</dbReference>
<dbReference type="FunFam" id="1.20.1270.50:FF:000002">
    <property type="entry name" value="Alpha-mannosidase"/>
    <property type="match status" value="1"/>
</dbReference>
<evidence type="ECO:0000313" key="13">
    <source>
        <dbReference type="EMBL" id="QDZ25703.1"/>
    </source>
</evidence>
<keyword evidence="4 10" id="KW-0479">Metal-binding</keyword>
<evidence type="ECO:0000256" key="1">
    <source>
        <dbReference type="ARBA" id="ARBA00000365"/>
    </source>
</evidence>
<feature type="signal peptide" evidence="10">
    <location>
        <begin position="1"/>
        <end position="19"/>
    </location>
</feature>
<dbReference type="InterPro" id="IPR028995">
    <property type="entry name" value="Glyco_hydro_57/38_cen_sf"/>
</dbReference>
<evidence type="ECO:0000256" key="5">
    <source>
        <dbReference type="ARBA" id="ARBA00022801"/>
    </source>
</evidence>
<dbReference type="EC" id="3.2.1.-" evidence="10"/>
<dbReference type="InterPro" id="IPR011682">
    <property type="entry name" value="Glyco_hydro_38_C"/>
</dbReference>
<dbReference type="SUPFAM" id="SSF88713">
    <property type="entry name" value="Glycoside hydrolase/deacetylase"/>
    <property type="match status" value="1"/>
</dbReference>
<dbReference type="CDD" id="cd10810">
    <property type="entry name" value="GH38N_AMII_LAM_like"/>
    <property type="match status" value="1"/>
</dbReference>
<dbReference type="Pfam" id="PF01074">
    <property type="entry name" value="Glyco_hydro_38N"/>
    <property type="match status" value="1"/>
</dbReference>
<dbReference type="GO" id="GO:0006013">
    <property type="term" value="P:mannose metabolic process"/>
    <property type="evidence" value="ECO:0007669"/>
    <property type="project" value="InterPro"/>
</dbReference>
<feature type="region of interest" description="Disordered" evidence="11">
    <location>
        <begin position="993"/>
        <end position="1014"/>
    </location>
</feature>
<dbReference type="Pfam" id="PF17677">
    <property type="entry name" value="Glyco_hydro38C2"/>
    <property type="match status" value="1"/>
</dbReference>
<dbReference type="GO" id="GO:0030246">
    <property type="term" value="F:carbohydrate binding"/>
    <property type="evidence" value="ECO:0007669"/>
    <property type="project" value="InterPro"/>
</dbReference>
<keyword evidence="10" id="KW-0732">Signal</keyword>
<proteinExistence type="inferred from homology"/>
<comment type="similarity">
    <text evidence="2 10">Belongs to the glycosyl hydrolase 38 family.</text>
</comment>
<organism evidence="13 14">
    <name type="scientific">Chloropicon primus</name>
    <dbReference type="NCBI Taxonomy" id="1764295"/>
    <lineage>
        <taxon>Eukaryota</taxon>
        <taxon>Viridiplantae</taxon>
        <taxon>Chlorophyta</taxon>
        <taxon>Chloropicophyceae</taxon>
        <taxon>Chloropicales</taxon>
        <taxon>Chloropicaceae</taxon>
        <taxon>Chloropicon</taxon>
    </lineage>
</organism>
<dbReference type="Gene3D" id="2.60.40.1360">
    <property type="match status" value="1"/>
</dbReference>
<dbReference type="InterPro" id="IPR041147">
    <property type="entry name" value="GH38_C"/>
</dbReference>
<dbReference type="Gene3D" id="2.70.98.30">
    <property type="entry name" value="Golgi alpha-mannosidase II, domain 4"/>
    <property type="match status" value="1"/>
</dbReference>
<comment type="cofactor">
    <cofactor evidence="10">
        <name>Zn(2+)</name>
        <dbReference type="ChEBI" id="CHEBI:29105"/>
    </cofactor>
    <text evidence="10">Binds 1 zinc ion per subunit.</text>
</comment>
<keyword evidence="9 10" id="KW-0326">Glycosidase</keyword>
<feature type="compositionally biased region" description="Low complexity" evidence="11">
    <location>
        <begin position="996"/>
        <end position="1014"/>
    </location>
</feature>
<evidence type="ECO:0000256" key="11">
    <source>
        <dbReference type="SAM" id="MobiDB-lite"/>
    </source>
</evidence>
<dbReference type="PANTHER" id="PTHR11607">
    <property type="entry name" value="ALPHA-MANNOSIDASE"/>
    <property type="match status" value="1"/>
</dbReference>
<feature type="domain" description="Glycoside hydrolase family 38 central" evidence="12">
    <location>
        <begin position="355"/>
        <end position="430"/>
    </location>
</feature>
<dbReference type="FunFam" id="1.20.1270.50:FF:000003">
    <property type="entry name" value="Alpha-mannosidase"/>
    <property type="match status" value="1"/>
</dbReference>
<dbReference type="EMBL" id="CP031051">
    <property type="protein sequence ID" value="QDZ25703.1"/>
    <property type="molecule type" value="Genomic_DNA"/>
</dbReference>
<dbReference type="PANTHER" id="PTHR11607:SF3">
    <property type="entry name" value="LYSOSOMAL ALPHA-MANNOSIDASE"/>
    <property type="match status" value="1"/>
</dbReference>
<dbReference type="FunFam" id="3.20.110.10:FF:000001">
    <property type="entry name" value="Alpha-mannosidase"/>
    <property type="match status" value="1"/>
</dbReference>
<keyword evidence="6 10" id="KW-0862">Zinc</keyword>
<evidence type="ECO:0000256" key="2">
    <source>
        <dbReference type="ARBA" id="ARBA00009792"/>
    </source>
</evidence>
<dbReference type="InterPro" id="IPR050843">
    <property type="entry name" value="Glycosyl_Hydrlase_38"/>
</dbReference>
<keyword evidence="14" id="KW-1185">Reference proteome</keyword>
<dbReference type="InterPro" id="IPR037094">
    <property type="entry name" value="Glyco_hydro_38_cen_sf"/>
</dbReference>
<evidence type="ECO:0000256" key="9">
    <source>
        <dbReference type="ARBA" id="ARBA00023295"/>
    </source>
</evidence>
<dbReference type="InterPro" id="IPR027291">
    <property type="entry name" value="Glyco_hydro_38_N_sf"/>
</dbReference>
<accession>A0A5B8MYJ9</accession>
<keyword evidence="5 10" id="KW-0378">Hydrolase</keyword>
<dbReference type="Proteomes" id="UP000316726">
    <property type="component" value="Chromosome 18"/>
</dbReference>
<evidence type="ECO:0000256" key="7">
    <source>
        <dbReference type="ARBA" id="ARBA00023157"/>
    </source>
</evidence>
<evidence type="ECO:0000256" key="4">
    <source>
        <dbReference type="ARBA" id="ARBA00022723"/>
    </source>
</evidence>
<comment type="catalytic activity">
    <reaction evidence="1">
        <text>Hydrolysis of terminal, non-reducing alpha-D-mannose residues in alpha-D-mannosides.</text>
        <dbReference type="EC" id="3.2.1.24"/>
    </reaction>
</comment>
<dbReference type="InterPro" id="IPR011013">
    <property type="entry name" value="Gal_mutarotase_sf_dom"/>
</dbReference>
<dbReference type="SMART" id="SM00872">
    <property type="entry name" value="Alpha-mann_mid"/>
    <property type="match status" value="1"/>
</dbReference>
<dbReference type="SUPFAM" id="SSF74650">
    <property type="entry name" value="Galactose mutarotase-like"/>
    <property type="match status" value="1"/>
</dbReference>
<sequence>MLMMALVVLVLALVSVVSCDSQCYNTTPKNRESGVINVHLVCHTHDDVGWLKNVDEYFVGSQQNIYKAGVGYIIDSVVQNLQDNPDRKFVYVEMAFFSRWWNEASDAKREAARTLVKNKQLTFANGGWCMHDEAAAHFVGMVDQTTRGHRFLLDTFGYVPRTGWQLDPFGHSATQAYLFGHDLGFDAMVLGRSDHVDLEKRKLEKSMEMLWSPSPTFGKSKAILTQIRPDGNYQPPPCFCFDFNACACDPIQDDTSLEDYNVDQKVEEFVQQAILYNDTIRGDDIMFLMGSDFQWENANIWYKNLDKLIHYANKDPRVNVFYSSPEDYFAAKRASGVEFPTKSDDFFPYSDGWNGYWTGYFTSRPSQKRYAFLMTSYLQSARQIQYFMGSSLRESDVLDELENAVSIVLHHDAITGTAKQAVADDYAKRLYKGGEGAASLLNQGFKEIIDSKVRGRGGDDDGVIRPVEESSVNDGDVLQRAEGLDLDNDFVQCPLLNISTCAFTETSSRSKQNMQVVVYNNLAQARDDFVHLPIGKESSVAVFDGAMNPVASQITGLDPSVRPGSSEDVEDLGFAVQIPPKGLAVYYVLFQNIPQNATLAQRSKTRAVSPNEASIKISDGNIGLTFDGSSGLMRGMENQKYGIQMESSIDFLVYNSSNGQGQNSGAYIFRPEGTLPLLNRGDKLNLTVVEGPLFSEMRQTFAPWLHLSTRVYGNRDWAELMWRVGPIPFADNLGKEISMRVSSSVSSGDEFYTDSNGRDMLKRVVNYRPTWYLQVSEPVAGNYYPLTAALAIHDDKSEMAVLLDRACGGTSLNSGDLEFMVHRRILADDARGVGEALNETECGCRDCHCAGLRVAGTTGLVLASATDGPGLRRQVQARKESPLVTAFRAITSMDRVSPLSGIQGKFPDNVSVMTFHAQDAASILIRLAHMYQAMESSSHSRTAKVDLQSLLPGKQITEIHEKSLSANQDLGSITGTTVVSVDPMQIRTFVVKHKPASSSSSSSSSLAGGLAAAF</sequence>
<dbReference type="STRING" id="1764295.A0A5B8MYJ9"/>
<reference evidence="13 14" key="1">
    <citation type="submission" date="2018-07" db="EMBL/GenBank/DDBJ databases">
        <title>The complete nuclear genome of the prasinophyte Chloropicon primus (CCMP1205).</title>
        <authorList>
            <person name="Pombert J.-F."/>
            <person name="Otis C."/>
            <person name="Turmel M."/>
            <person name="Lemieux C."/>
        </authorList>
    </citation>
    <scope>NUCLEOTIDE SEQUENCE [LARGE SCALE GENOMIC DNA]</scope>
    <source>
        <strain evidence="13 14">CCMP1205</strain>
    </source>
</reference>